<dbReference type="PANTHER" id="PTHR35871:SF1">
    <property type="entry name" value="CXC1-LIKE CYSTEINE CLUSTER ASSOCIATED WITH KDZ TRANSPOSASES DOMAIN-CONTAINING PROTEIN"/>
    <property type="match status" value="1"/>
</dbReference>
<dbReference type="AlphaFoldDB" id="D8Q956"/>
<feature type="compositionally biased region" description="Basic and acidic residues" evidence="2">
    <location>
        <begin position="30"/>
        <end position="47"/>
    </location>
</feature>
<dbReference type="InterPro" id="IPR036397">
    <property type="entry name" value="RNaseH_sf"/>
</dbReference>
<feature type="compositionally biased region" description="Basic and acidic residues" evidence="2">
    <location>
        <begin position="130"/>
        <end position="139"/>
    </location>
</feature>
<accession>D8Q956</accession>
<keyword evidence="1" id="KW-0175">Coiled coil</keyword>
<proteinExistence type="predicted"/>
<feature type="region of interest" description="Disordered" evidence="2">
    <location>
        <begin position="641"/>
        <end position="676"/>
    </location>
</feature>
<evidence type="ECO:0000256" key="1">
    <source>
        <dbReference type="SAM" id="Coils"/>
    </source>
</evidence>
<feature type="compositionally biased region" description="Acidic residues" evidence="2">
    <location>
        <begin position="302"/>
        <end position="316"/>
    </location>
</feature>
<dbReference type="RefSeq" id="XP_003030497.1">
    <property type="nucleotide sequence ID" value="XM_003030451.1"/>
</dbReference>
<dbReference type="GeneID" id="9591501"/>
<dbReference type="GO" id="GO:0003676">
    <property type="term" value="F:nucleic acid binding"/>
    <property type="evidence" value="ECO:0007669"/>
    <property type="project" value="InterPro"/>
</dbReference>
<feature type="compositionally biased region" description="Basic and acidic residues" evidence="2">
    <location>
        <begin position="227"/>
        <end position="240"/>
    </location>
</feature>
<name>D8Q956_SCHCM</name>
<sequence>MGVPPEGTGTRRVLYISFVMAPTARSAAAKRREASRRESELTQERALDPDWVPMACDEGEMEDISTLEVNAFGELDRRDQVDRLPASSMGDVPSDDAPGARGRDVGMIVRFDADLVPNGCPTAVLGKRTHSNEDLRHPEAPPPAPRGQSTTTMWRNANNMTKKSRAINMQKSIASIFSRKNKEPKRPRVDLGQSVHAMPPCDPNGGNDEHEHPPTSSIPNEVTGEMAEDRSSREELHASPDTEPPSLACTSPVPELSPPARTEPEELQAMEDVVGSCAEWDTSPVDTLSGGDLQDAGSVTSDSEDEEGEVDDEEATNEAARTLTLNAKLSLLRKKLIRNNSPQLSLEKLDRELERVRALEQYSKKLDERQQARDQAFARARQTTQGALRYRLRKSANKIRPAAEASAHVARGRDHGVYFARQLRVAAEHVRRTGELPENRQGKGAVHATNFENPEVKKHLKRWADREIDESKGGLGKNRPTPDKLLNFVNVHLFPQLGIDATISMTTAVRWLKWLGFYCTRHTKGIYWDGHERKDVVAARKAFIELMDLSVLPFAYQYEDKSLSETAPTIPAGTKIHYPIFHDETCFQANDQTNSLWLREGEQELRSKSRGRNVHVSDFIIEKSENGRLALTPDEIAREELLPAPPLPPSSQHMPTPSEAIKGKGRKGKTKASPTAIPVATDRTTAAADDWTPPPPPAPHTRYRLPTYDARQIIYPGAGHDPYWDMPQLLVQVKRAIDIFDVKFPEGTAVFIFDCSSAHEAFASDALLAHKMNRYPGGAQPIMHDTKIPGTEKVQSMVFPADSQIVDTKGNSLAGKPKGMEQVLRERGLLSLLQEGGRKPVGTCGVCKQSAAAREKAAKLAKSKEDEIDGSGLEGREAIAAAVLAEAEDAERPINCCMQRLLASQPDFRDEKPLLQVLIEKRGHKCLFLPKFHCEFNPIEMVWGQAKTRFRKFSDGTFPTAKRLVPECLNQVTVENIRRYFRHCYRYMHAYKIGLNAQQAKYAVKKYSSHRRIPQNVFMDVNIILRQ</sequence>
<dbReference type="OrthoDB" id="6511194at2759"/>
<gene>
    <name evidence="3" type="ORF">SCHCODRAFT_110479</name>
</gene>
<evidence type="ECO:0000313" key="4">
    <source>
        <dbReference type="Proteomes" id="UP000007431"/>
    </source>
</evidence>
<feature type="region of interest" description="Disordered" evidence="2">
    <location>
        <begin position="26"/>
        <end position="47"/>
    </location>
</feature>
<dbReference type="KEGG" id="scm:SCHCO_02547408"/>
<protein>
    <recommendedName>
        <fullName evidence="5">Tc1-like transposase DDE domain-containing protein</fullName>
    </recommendedName>
</protein>
<dbReference type="Proteomes" id="UP000007431">
    <property type="component" value="Unassembled WGS sequence"/>
</dbReference>
<feature type="region of interest" description="Disordered" evidence="2">
    <location>
        <begin position="129"/>
        <end position="152"/>
    </location>
</feature>
<feature type="compositionally biased region" description="Basic and acidic residues" evidence="2">
    <location>
        <begin position="180"/>
        <end position="189"/>
    </location>
</feature>
<dbReference type="EMBL" id="GL377308">
    <property type="protein sequence ID" value="EFI95594.1"/>
    <property type="molecule type" value="Genomic_DNA"/>
</dbReference>
<feature type="region of interest" description="Disordered" evidence="2">
    <location>
        <begin position="176"/>
        <end position="268"/>
    </location>
</feature>
<evidence type="ECO:0000256" key="2">
    <source>
        <dbReference type="SAM" id="MobiDB-lite"/>
    </source>
</evidence>
<dbReference type="InParanoid" id="D8Q956"/>
<dbReference type="eggNOG" id="ENOG502RT6R">
    <property type="taxonomic scope" value="Eukaryota"/>
</dbReference>
<dbReference type="Gene3D" id="3.30.420.10">
    <property type="entry name" value="Ribonuclease H-like superfamily/Ribonuclease H"/>
    <property type="match status" value="1"/>
</dbReference>
<feature type="region of interest" description="Disordered" evidence="2">
    <location>
        <begin position="280"/>
        <end position="317"/>
    </location>
</feature>
<reference evidence="3 4" key="1">
    <citation type="journal article" date="2010" name="Nat. Biotechnol.">
        <title>Genome sequence of the model mushroom Schizophyllum commune.</title>
        <authorList>
            <person name="Ohm R.A."/>
            <person name="de Jong J.F."/>
            <person name="Lugones L.G."/>
            <person name="Aerts A."/>
            <person name="Kothe E."/>
            <person name="Stajich J.E."/>
            <person name="de Vries R.P."/>
            <person name="Record E."/>
            <person name="Levasseur A."/>
            <person name="Baker S.E."/>
            <person name="Bartholomew K.A."/>
            <person name="Coutinho P.M."/>
            <person name="Erdmann S."/>
            <person name="Fowler T.J."/>
            <person name="Gathman A.C."/>
            <person name="Lombard V."/>
            <person name="Henrissat B."/>
            <person name="Knabe N."/>
            <person name="Kuees U."/>
            <person name="Lilly W.W."/>
            <person name="Lindquist E."/>
            <person name="Lucas S."/>
            <person name="Magnuson J.K."/>
            <person name="Piumi F."/>
            <person name="Raudaskoski M."/>
            <person name="Salamov A."/>
            <person name="Schmutz J."/>
            <person name="Schwarze F.W.M.R."/>
            <person name="vanKuyk P.A."/>
            <person name="Horton J.S."/>
            <person name="Grigoriev I.V."/>
            <person name="Woesten H.A.B."/>
        </authorList>
    </citation>
    <scope>NUCLEOTIDE SEQUENCE [LARGE SCALE GENOMIC DNA]</scope>
    <source>
        <strain evidence="4">H4-8 / FGSC 9210</strain>
    </source>
</reference>
<dbReference type="VEuPathDB" id="FungiDB:SCHCODRAFT_02547408"/>
<dbReference type="PANTHER" id="PTHR35871">
    <property type="entry name" value="EXPRESSED PROTEIN"/>
    <property type="match status" value="1"/>
</dbReference>
<evidence type="ECO:0008006" key="5">
    <source>
        <dbReference type="Google" id="ProtNLM"/>
    </source>
</evidence>
<evidence type="ECO:0000313" key="3">
    <source>
        <dbReference type="EMBL" id="EFI95594.1"/>
    </source>
</evidence>
<organism evidence="4">
    <name type="scientific">Schizophyllum commune (strain H4-8 / FGSC 9210)</name>
    <name type="common">Split gill fungus</name>
    <dbReference type="NCBI Taxonomy" id="578458"/>
    <lineage>
        <taxon>Eukaryota</taxon>
        <taxon>Fungi</taxon>
        <taxon>Dikarya</taxon>
        <taxon>Basidiomycota</taxon>
        <taxon>Agaricomycotina</taxon>
        <taxon>Agaricomycetes</taxon>
        <taxon>Agaricomycetidae</taxon>
        <taxon>Agaricales</taxon>
        <taxon>Schizophyllaceae</taxon>
        <taxon>Schizophyllum</taxon>
    </lineage>
</organism>
<keyword evidence="4" id="KW-1185">Reference proteome</keyword>
<dbReference type="HOGENOM" id="CLU_005726_6_1_1"/>
<feature type="coiled-coil region" evidence="1">
    <location>
        <begin position="349"/>
        <end position="379"/>
    </location>
</feature>
<feature type="non-terminal residue" evidence="3">
    <location>
        <position position="1027"/>
    </location>
</feature>